<reference evidence="5 6" key="1">
    <citation type="journal article" date="2013" name="Curr. Biol.">
        <title>The Genome of the Foraminiferan Reticulomyxa filosa.</title>
        <authorList>
            <person name="Glockner G."/>
            <person name="Hulsmann N."/>
            <person name="Schleicher M."/>
            <person name="Noegel A.A."/>
            <person name="Eichinger L."/>
            <person name="Gallinger C."/>
            <person name="Pawlowski J."/>
            <person name="Sierra R."/>
            <person name="Euteneuer U."/>
            <person name="Pillet L."/>
            <person name="Moustafa A."/>
            <person name="Platzer M."/>
            <person name="Groth M."/>
            <person name="Szafranski K."/>
            <person name="Schliwa M."/>
        </authorList>
    </citation>
    <scope>NUCLEOTIDE SEQUENCE [LARGE SCALE GENOMIC DNA]</scope>
</reference>
<dbReference type="OrthoDB" id="668540at2759"/>
<dbReference type="Pfam" id="PF00806">
    <property type="entry name" value="PUF"/>
    <property type="match status" value="7"/>
</dbReference>
<dbReference type="InterPro" id="IPR001313">
    <property type="entry name" value="Pumilio_RNA-bd_rpt"/>
</dbReference>
<dbReference type="PROSITE" id="PS50303">
    <property type="entry name" value="PUM_HD"/>
    <property type="match status" value="1"/>
</dbReference>
<feature type="domain" description="PUM-HD" evidence="4">
    <location>
        <begin position="1"/>
        <end position="447"/>
    </location>
</feature>
<organism evidence="5 6">
    <name type="scientific">Reticulomyxa filosa</name>
    <dbReference type="NCBI Taxonomy" id="46433"/>
    <lineage>
        <taxon>Eukaryota</taxon>
        <taxon>Sar</taxon>
        <taxon>Rhizaria</taxon>
        <taxon>Retaria</taxon>
        <taxon>Foraminifera</taxon>
        <taxon>Monothalamids</taxon>
        <taxon>Reticulomyxidae</taxon>
        <taxon>Reticulomyxa</taxon>
    </lineage>
</organism>
<dbReference type="PANTHER" id="PTHR12537">
    <property type="entry name" value="RNA BINDING PROTEIN PUMILIO-RELATED"/>
    <property type="match status" value="1"/>
</dbReference>
<dbReference type="GO" id="GO:0005737">
    <property type="term" value="C:cytoplasm"/>
    <property type="evidence" value="ECO:0007669"/>
    <property type="project" value="TreeGrafter"/>
</dbReference>
<feature type="repeat" description="Pumilio" evidence="2">
    <location>
        <begin position="59"/>
        <end position="97"/>
    </location>
</feature>
<gene>
    <name evidence="5" type="ORF">RFI_06860</name>
</gene>
<dbReference type="SUPFAM" id="SSF48371">
    <property type="entry name" value="ARM repeat"/>
    <property type="match status" value="1"/>
</dbReference>
<keyword evidence="6" id="KW-1185">Reference proteome</keyword>
<protein>
    <submittedName>
        <fullName evidence="5">Pumilio/Puf RNA-binding protein</fullName>
    </submittedName>
</protein>
<feature type="repeat" description="Pumilio" evidence="2">
    <location>
        <begin position="17"/>
        <end position="58"/>
    </location>
</feature>
<dbReference type="Gene3D" id="1.25.10.10">
    <property type="entry name" value="Leucine-rich Repeat Variant"/>
    <property type="match status" value="2"/>
</dbReference>
<dbReference type="GO" id="GO:0010608">
    <property type="term" value="P:post-transcriptional regulation of gene expression"/>
    <property type="evidence" value="ECO:0007669"/>
    <property type="project" value="TreeGrafter"/>
</dbReference>
<dbReference type="SMART" id="SM00025">
    <property type="entry name" value="Pumilio"/>
    <property type="match status" value="7"/>
</dbReference>
<evidence type="ECO:0000256" key="1">
    <source>
        <dbReference type="ARBA" id="ARBA00022737"/>
    </source>
</evidence>
<accession>X6NWK1</accession>
<dbReference type="InterPro" id="IPR011989">
    <property type="entry name" value="ARM-like"/>
</dbReference>
<keyword evidence="1" id="KW-0677">Repeat</keyword>
<feature type="repeat" description="Pumilio" evidence="2">
    <location>
        <begin position="262"/>
        <end position="297"/>
    </location>
</feature>
<dbReference type="EMBL" id="ASPP01005586">
    <property type="protein sequence ID" value="ETO30258.1"/>
    <property type="molecule type" value="Genomic_DNA"/>
</dbReference>
<comment type="caution">
    <text evidence="5">The sequence shown here is derived from an EMBL/GenBank/DDBJ whole genome shotgun (WGS) entry which is preliminary data.</text>
</comment>
<evidence type="ECO:0000256" key="3">
    <source>
        <dbReference type="SAM" id="MobiDB-lite"/>
    </source>
</evidence>
<dbReference type="PANTHER" id="PTHR12537:SF12">
    <property type="entry name" value="MATERNAL PROTEIN PUMILIO"/>
    <property type="match status" value="1"/>
</dbReference>
<dbReference type="PROSITE" id="PS50302">
    <property type="entry name" value="PUM"/>
    <property type="match status" value="5"/>
</dbReference>
<feature type="repeat" description="Pumilio" evidence="2">
    <location>
        <begin position="181"/>
        <end position="220"/>
    </location>
</feature>
<evidence type="ECO:0000313" key="5">
    <source>
        <dbReference type="EMBL" id="ETO30258.1"/>
    </source>
</evidence>
<dbReference type="Proteomes" id="UP000023152">
    <property type="component" value="Unassembled WGS sequence"/>
</dbReference>
<proteinExistence type="predicted"/>
<evidence type="ECO:0000256" key="2">
    <source>
        <dbReference type="PROSITE-ProRule" id="PRU00317"/>
    </source>
</evidence>
<feature type="repeat" description="Pumilio" evidence="2">
    <location>
        <begin position="298"/>
        <end position="334"/>
    </location>
</feature>
<name>X6NWK1_RETFI</name>
<dbReference type="InterPro" id="IPR033133">
    <property type="entry name" value="PUM-HD"/>
</dbReference>
<evidence type="ECO:0000313" key="6">
    <source>
        <dbReference type="Proteomes" id="UP000023152"/>
    </source>
</evidence>
<dbReference type="InterPro" id="IPR016024">
    <property type="entry name" value="ARM-type_fold"/>
</dbReference>
<dbReference type="AlphaFoldDB" id="X6NWK1"/>
<feature type="compositionally biased region" description="Acidic residues" evidence="3">
    <location>
        <begin position="113"/>
        <end position="122"/>
    </location>
</feature>
<evidence type="ECO:0000259" key="4">
    <source>
        <dbReference type="PROSITE" id="PS50303"/>
    </source>
</evidence>
<sequence>MKLDSRVMKQLKCELMDLVEHSELFLELCQDKYGSRYVQKLLEEEEDISLPHLEVLLTMLCENDMSVQLSQNVSGNYVIQKLLEIICEKQKVESPVDCNKSTARRGGKKKEENDYDNDSEEDQYTKGVDSNADVAKKKSTITVPKQNNSIRGKNGDDASFSTNTNLEKQRRTELGKAYLNYLFKRKTEEMATNQYSSRIVQRILRYDNSEFLEIKKIILSPNRCKTAIFSIALSIINLVSNHILQKCIEFIPNEYLDTTCKRMEGRIFEYAIHVYGCRILQLLMERCTLAQMRPIYEEILEKVVEMCIDQHANYVIQMMLKSCKDVCLTTRLVDIVATNVDILCSEKFASNVVEFCLTKCNDAFQKQMLDTLLYDHNQKNFYKSVLVADLVKNKYGNYGMFFCFFESKQTYGQFLKKVRLEVFFLLRERKKKHMCLSIVVQKMAHVTKSHENAKYRNDLIQQIQTLWQKVYFFLFALFPFVANEQISKQKLSKEHVGCMFFFAMSI</sequence>
<dbReference type="GO" id="GO:0003729">
    <property type="term" value="F:mRNA binding"/>
    <property type="evidence" value="ECO:0007669"/>
    <property type="project" value="TreeGrafter"/>
</dbReference>
<feature type="region of interest" description="Disordered" evidence="3">
    <location>
        <begin position="97"/>
        <end position="131"/>
    </location>
</feature>